<proteinExistence type="predicted"/>
<gene>
    <name evidence="1" type="ORF">GGD57_005374</name>
</gene>
<dbReference type="EMBL" id="JACIFY010000025">
    <property type="protein sequence ID" value="MBB4238759.1"/>
    <property type="molecule type" value="Genomic_DNA"/>
</dbReference>
<reference evidence="1 2" key="1">
    <citation type="submission" date="2020-08" db="EMBL/GenBank/DDBJ databases">
        <title>Genomic Encyclopedia of Type Strains, Phase IV (KMG-V): Genome sequencing to study the core and pangenomes of soil and plant-associated prokaryotes.</title>
        <authorList>
            <person name="Whitman W."/>
        </authorList>
    </citation>
    <scope>NUCLEOTIDE SEQUENCE [LARGE SCALE GENOMIC DNA]</scope>
    <source>
        <strain evidence="1 2">SEMIA 4089</strain>
    </source>
</reference>
<dbReference type="Proteomes" id="UP000540909">
    <property type="component" value="Unassembled WGS sequence"/>
</dbReference>
<accession>A0A7W6R8D9</accession>
<evidence type="ECO:0000313" key="2">
    <source>
        <dbReference type="Proteomes" id="UP000540909"/>
    </source>
</evidence>
<organism evidence="1 2">
    <name type="scientific">Rhizobium esperanzae</name>
    <dbReference type="NCBI Taxonomy" id="1967781"/>
    <lineage>
        <taxon>Bacteria</taxon>
        <taxon>Pseudomonadati</taxon>
        <taxon>Pseudomonadota</taxon>
        <taxon>Alphaproteobacteria</taxon>
        <taxon>Hyphomicrobiales</taxon>
        <taxon>Rhizobiaceae</taxon>
        <taxon>Rhizobium/Agrobacterium group</taxon>
        <taxon>Rhizobium</taxon>
    </lineage>
</organism>
<name>A0A7W6R8D9_9HYPH</name>
<protein>
    <submittedName>
        <fullName evidence="1">Threonine/homoserine/homoserine lactone efflux protein</fullName>
    </submittedName>
</protein>
<comment type="caution">
    <text evidence="1">The sequence shown here is derived from an EMBL/GenBank/DDBJ whole genome shotgun (WGS) entry which is preliminary data.</text>
</comment>
<sequence>MQSILEFLGLMAVFTVKAIRDRFIAGGKWFNRITEAALVGFGFRLALSRAD</sequence>
<dbReference type="AlphaFoldDB" id="A0A7W6R8D9"/>
<evidence type="ECO:0000313" key="1">
    <source>
        <dbReference type="EMBL" id="MBB4238759.1"/>
    </source>
</evidence>